<dbReference type="PANTHER" id="PTHR43434:SF1">
    <property type="entry name" value="PHOSPHOGLYCOLATE PHOSPHATASE"/>
    <property type="match status" value="1"/>
</dbReference>
<dbReference type="Gene3D" id="1.10.150.240">
    <property type="entry name" value="Putative phosphatase, domain 2"/>
    <property type="match status" value="1"/>
</dbReference>
<evidence type="ECO:0000313" key="1">
    <source>
        <dbReference type="EMBL" id="SDJ36554.1"/>
    </source>
</evidence>
<organism evidence="1 2">
    <name type="scientific">Halovenus aranensis</name>
    <dbReference type="NCBI Taxonomy" id="890420"/>
    <lineage>
        <taxon>Archaea</taxon>
        <taxon>Methanobacteriati</taxon>
        <taxon>Methanobacteriota</taxon>
        <taxon>Stenosarchaea group</taxon>
        <taxon>Halobacteria</taxon>
        <taxon>Halobacteriales</taxon>
        <taxon>Haloarculaceae</taxon>
        <taxon>Halovenus</taxon>
    </lineage>
</organism>
<dbReference type="PANTHER" id="PTHR43434">
    <property type="entry name" value="PHOSPHOGLYCOLATE PHOSPHATASE"/>
    <property type="match status" value="1"/>
</dbReference>
<dbReference type="OrthoDB" id="115864at2157"/>
<proteinExistence type="predicted"/>
<dbReference type="Proteomes" id="UP000198856">
    <property type="component" value="Unassembled WGS sequence"/>
</dbReference>
<dbReference type="AlphaFoldDB" id="A0A1G8T562"/>
<dbReference type="InterPro" id="IPR023198">
    <property type="entry name" value="PGP-like_dom2"/>
</dbReference>
<protein>
    <submittedName>
        <fullName evidence="1">Phosphoglycolate phosphatase</fullName>
    </submittedName>
</protein>
<reference evidence="1 2" key="1">
    <citation type="submission" date="2016-10" db="EMBL/GenBank/DDBJ databases">
        <authorList>
            <person name="de Groot N.N."/>
        </authorList>
    </citation>
    <scope>NUCLEOTIDE SEQUENCE [LARGE SCALE GENOMIC DNA]</scope>
    <source>
        <strain evidence="1 2">IBRC-M10015</strain>
    </source>
</reference>
<name>A0A1G8T562_9EURY</name>
<dbReference type="InterPro" id="IPR050155">
    <property type="entry name" value="HAD-like_hydrolase_sf"/>
</dbReference>
<gene>
    <name evidence="1" type="ORF">SAMN05216226_102328</name>
</gene>
<dbReference type="RefSeq" id="WP_092699449.1">
    <property type="nucleotide sequence ID" value="NZ_FNFC01000002.1"/>
</dbReference>
<sequence>MTYDAVVFDFDGTLVERPQKRRLRETVCQACRRVGIEAGVDEVASAFRAGNIRTIVERCRAAGISIDSLRRRVTAAVVRTQVTAAKTGARSVYDGIQTITSIRMPTGVVSDNHPAVLDALLKWFGIAEQFDVVRGCRFTPDGLDRRKPSSVNLTDAMTELDAASALYVGDMPVDVAAAKNAGIDSALLVRDGSQREHTAPTHVLSSLAELPDVLATSP</sequence>
<dbReference type="EMBL" id="FNFC01000002">
    <property type="protein sequence ID" value="SDJ36554.1"/>
    <property type="molecule type" value="Genomic_DNA"/>
</dbReference>
<dbReference type="GO" id="GO:0008967">
    <property type="term" value="F:phosphoglycolate phosphatase activity"/>
    <property type="evidence" value="ECO:0007669"/>
    <property type="project" value="TreeGrafter"/>
</dbReference>
<dbReference type="GO" id="GO:0006281">
    <property type="term" value="P:DNA repair"/>
    <property type="evidence" value="ECO:0007669"/>
    <property type="project" value="TreeGrafter"/>
</dbReference>
<dbReference type="SFLD" id="SFLDG01129">
    <property type="entry name" value="C1.5:_HAD__Beta-PGM__Phosphata"/>
    <property type="match status" value="1"/>
</dbReference>
<dbReference type="Pfam" id="PF00702">
    <property type="entry name" value="Hydrolase"/>
    <property type="match status" value="1"/>
</dbReference>
<keyword evidence="2" id="KW-1185">Reference proteome</keyword>
<dbReference type="STRING" id="890420.SAMN05216226_102328"/>
<dbReference type="Gene3D" id="3.40.50.1000">
    <property type="entry name" value="HAD superfamily/HAD-like"/>
    <property type="match status" value="1"/>
</dbReference>
<dbReference type="InterPro" id="IPR023214">
    <property type="entry name" value="HAD_sf"/>
</dbReference>
<evidence type="ECO:0000313" key="2">
    <source>
        <dbReference type="Proteomes" id="UP000198856"/>
    </source>
</evidence>
<dbReference type="SFLD" id="SFLDS00003">
    <property type="entry name" value="Haloacid_Dehalogenase"/>
    <property type="match status" value="1"/>
</dbReference>
<dbReference type="SUPFAM" id="SSF56784">
    <property type="entry name" value="HAD-like"/>
    <property type="match status" value="1"/>
</dbReference>
<dbReference type="InterPro" id="IPR036412">
    <property type="entry name" value="HAD-like_sf"/>
</dbReference>
<accession>A0A1G8T562</accession>